<dbReference type="RefSeq" id="WP_148058682.1">
    <property type="nucleotide sequence ID" value="NZ_RKHJ01000001.1"/>
</dbReference>
<reference evidence="1 2" key="1">
    <citation type="submission" date="2018-11" db="EMBL/GenBank/DDBJ databases">
        <title>Sequencing the genomes of 1000 actinobacteria strains.</title>
        <authorList>
            <person name="Klenk H.-P."/>
        </authorList>
    </citation>
    <scope>NUCLEOTIDE SEQUENCE [LARGE SCALE GENOMIC DNA]</scope>
    <source>
        <strain evidence="1 2">DSM 9580</strain>
    </source>
</reference>
<evidence type="ECO:0000313" key="1">
    <source>
        <dbReference type="EMBL" id="ROR65329.1"/>
    </source>
</evidence>
<accession>A0A3N2AQK5</accession>
<name>A0A3N2AQK5_9MICO</name>
<sequence>MNSPEPSGRSSEELATLVGDIPRRLQEAGVNLSPAVPSAIRSPDIFFTAEAVSVEQVIGTIAQAQARMVFLESTTFDSALLVEPSELEYDEVMDVIARAAARDGDLSDVRLTWAVDGLLCVWSCTAGWSDRLSDDAEEAAIRARDGQREDFELESRERVREAARLREMLLADPTFRLATVNKRTAVAKAVLAAHGENLDSVFSERLFMSALRQQASIASEHQEMLLQERADEIAAELRSREPRLSFATKAQQLAGAAQYLSSMADGWMLSSQFIDRIRRLAFDIG</sequence>
<dbReference type="Proteomes" id="UP000275456">
    <property type="component" value="Unassembled WGS sequence"/>
</dbReference>
<dbReference type="AlphaFoldDB" id="A0A3N2AQK5"/>
<protein>
    <submittedName>
        <fullName evidence="1">Uncharacterized protein</fullName>
    </submittedName>
</protein>
<comment type="caution">
    <text evidence="1">The sequence shown here is derived from an EMBL/GenBank/DDBJ whole genome shotgun (WGS) entry which is preliminary data.</text>
</comment>
<dbReference type="OrthoDB" id="3340672at2"/>
<organism evidence="1 2">
    <name type="scientific">Agrococcus jenensis</name>
    <dbReference type="NCBI Taxonomy" id="46353"/>
    <lineage>
        <taxon>Bacteria</taxon>
        <taxon>Bacillati</taxon>
        <taxon>Actinomycetota</taxon>
        <taxon>Actinomycetes</taxon>
        <taxon>Micrococcales</taxon>
        <taxon>Microbacteriaceae</taxon>
        <taxon>Agrococcus</taxon>
    </lineage>
</organism>
<evidence type="ECO:0000313" key="2">
    <source>
        <dbReference type="Proteomes" id="UP000275456"/>
    </source>
</evidence>
<proteinExistence type="predicted"/>
<gene>
    <name evidence="1" type="ORF">EDD26_0695</name>
</gene>
<dbReference type="EMBL" id="RKHJ01000001">
    <property type="protein sequence ID" value="ROR65329.1"/>
    <property type="molecule type" value="Genomic_DNA"/>
</dbReference>
<keyword evidence="2" id="KW-1185">Reference proteome</keyword>